<keyword evidence="16" id="KW-0805">Transcription regulation</keyword>
<dbReference type="GO" id="GO:0006915">
    <property type="term" value="P:apoptotic process"/>
    <property type="evidence" value="ECO:0007669"/>
    <property type="project" value="UniProtKB-KW"/>
</dbReference>
<feature type="compositionally biased region" description="Basic and acidic residues" evidence="23">
    <location>
        <begin position="404"/>
        <end position="413"/>
    </location>
</feature>
<dbReference type="InterPro" id="IPR031333">
    <property type="entry name" value="Daxx_N"/>
</dbReference>
<dbReference type="GO" id="GO:0006334">
    <property type="term" value="P:nucleosome assembly"/>
    <property type="evidence" value="ECO:0007669"/>
    <property type="project" value="TreeGrafter"/>
</dbReference>
<dbReference type="InterPro" id="IPR046426">
    <property type="entry name" value="DAXX_histone-bd_sf"/>
</dbReference>
<dbReference type="Gene3D" id="1.20.58.2170">
    <property type="match status" value="1"/>
</dbReference>
<keyword evidence="19" id="KW-0143">Chaperone</keyword>
<evidence type="ECO:0000256" key="17">
    <source>
        <dbReference type="ARBA" id="ARBA00023054"/>
    </source>
</evidence>
<dbReference type="InterPro" id="IPR038298">
    <property type="entry name" value="Daxx_N_sf"/>
</dbReference>
<accession>A0A6L2PPS1</accession>
<comment type="caution">
    <text evidence="26">The sequence shown here is derived from an EMBL/GenBank/DDBJ whole genome shotgun (WGS) entry which is preliminary data.</text>
</comment>
<keyword evidence="18" id="KW-0804">Transcription</keyword>
<keyword evidence="8" id="KW-0158">Chromosome</keyword>
<evidence type="ECO:0000256" key="22">
    <source>
        <dbReference type="ARBA" id="ARBA00029641"/>
    </source>
</evidence>
<keyword evidence="15" id="KW-0156">Chromatin regulator</keyword>
<keyword evidence="14" id="KW-0832">Ubl conjugation</keyword>
<keyword evidence="9" id="KW-0963">Cytoplasm</keyword>
<evidence type="ECO:0000313" key="26">
    <source>
        <dbReference type="EMBL" id="GFG34396.1"/>
    </source>
</evidence>
<evidence type="ECO:0000256" key="10">
    <source>
        <dbReference type="ARBA" id="ARBA00022491"/>
    </source>
</evidence>
<dbReference type="InterPro" id="IPR046378">
    <property type="entry name" value="DAXX_histone-bd"/>
</dbReference>
<dbReference type="Proteomes" id="UP000502823">
    <property type="component" value="Unassembled WGS sequence"/>
</dbReference>
<gene>
    <name evidence="26" type="ORF">Cfor_07663</name>
</gene>
<dbReference type="GO" id="GO:0050681">
    <property type="term" value="F:nuclear androgen receptor binding"/>
    <property type="evidence" value="ECO:0007669"/>
    <property type="project" value="TreeGrafter"/>
</dbReference>
<evidence type="ECO:0000259" key="24">
    <source>
        <dbReference type="Pfam" id="PF03344"/>
    </source>
</evidence>
<feature type="compositionally biased region" description="Acidic residues" evidence="23">
    <location>
        <begin position="387"/>
        <end position="403"/>
    </location>
</feature>
<evidence type="ECO:0000313" key="27">
    <source>
        <dbReference type="Proteomes" id="UP000502823"/>
    </source>
</evidence>
<dbReference type="Pfam" id="PF03344">
    <property type="entry name" value="Daxx"/>
    <property type="match status" value="1"/>
</dbReference>
<evidence type="ECO:0000256" key="20">
    <source>
        <dbReference type="ARBA" id="ARBA00023242"/>
    </source>
</evidence>
<dbReference type="PANTHER" id="PTHR12766:SF7">
    <property type="entry name" value="DEATH DOMAIN-ASSOCIATED PROTEIN 6"/>
    <property type="match status" value="1"/>
</dbReference>
<evidence type="ECO:0000256" key="18">
    <source>
        <dbReference type="ARBA" id="ARBA00023163"/>
    </source>
</evidence>
<protein>
    <recommendedName>
        <fullName evidence="7">Death domain-associated protein 6</fullName>
    </recommendedName>
    <alternativeName>
        <fullName evidence="22">Daxx</fullName>
    </alternativeName>
</protein>
<keyword evidence="20" id="KW-0539">Nucleus</keyword>
<dbReference type="GO" id="GO:0005737">
    <property type="term" value="C:cytoplasm"/>
    <property type="evidence" value="ECO:0007669"/>
    <property type="project" value="UniProtKB-SubCell"/>
</dbReference>
<sequence length="419" mass="48155">MWLLYMQDANFLPGVCWPYACADEAAVLSEASVDRICLQLLMHAFLQFLELCWQHSKSREMKIILQKAENYYMKAKPDYTSSVEFQNLVTCKMNDIVKRPCSIYVFMKDVIDEVKARRLKKHKSPSKSHKASDGSVHTSNNLDAAEPGPSGHAKEEGENKAQRETTETTVNSAESKYIDRQVKKLSKVLKKLHIMIQRLEEKEVDFDDDNDSSYIRLQRYRERLCKVYEKLCELKGDSVAYQANCRRIAFSGTDSSDINRCIEKFVNRTGQFPDFHDILSLVKSVQSDVNMKPENLRRIAEDAFLSLGQQLQKQRQYDAWNAVSVFLKDQPDPADSDPDLESKLQINSREYAAHMQDVIDSFAERQIAEKLVAEEVPDEDANKSEGSEPDENEEERDGEEEKDFVEKVLKGEENVSCEC</sequence>
<dbReference type="EMBL" id="BLKM01008651">
    <property type="protein sequence ID" value="GFG34396.1"/>
    <property type="molecule type" value="Genomic_DNA"/>
</dbReference>
<evidence type="ECO:0000256" key="1">
    <source>
        <dbReference type="ARBA" id="ARBA00004322"/>
    </source>
</evidence>
<dbReference type="PANTHER" id="PTHR12766">
    <property type="entry name" value="DEATH DOMAIN-ASSOCIATED PROTEIN 6 DAXX"/>
    <property type="match status" value="1"/>
</dbReference>
<dbReference type="OrthoDB" id="7492809at2759"/>
<proteinExistence type="inferred from homology"/>
<keyword evidence="17" id="KW-0175">Coiled coil</keyword>
<dbReference type="Gene3D" id="1.10.8.810">
    <property type="entry name" value="Daxx helical bundle domain"/>
    <property type="match status" value="1"/>
</dbReference>
<evidence type="ECO:0000256" key="2">
    <source>
        <dbReference type="ARBA" id="ARBA00004496"/>
    </source>
</evidence>
<evidence type="ECO:0000256" key="15">
    <source>
        <dbReference type="ARBA" id="ARBA00022853"/>
    </source>
</evidence>
<dbReference type="GO" id="GO:0042981">
    <property type="term" value="P:regulation of apoptotic process"/>
    <property type="evidence" value="ECO:0007669"/>
    <property type="project" value="TreeGrafter"/>
</dbReference>
<evidence type="ECO:0000256" key="7">
    <source>
        <dbReference type="ARBA" id="ARBA00019298"/>
    </source>
</evidence>
<dbReference type="GO" id="GO:0016605">
    <property type="term" value="C:PML body"/>
    <property type="evidence" value="ECO:0007669"/>
    <property type="project" value="UniProtKB-SubCell"/>
</dbReference>
<keyword evidence="10" id="KW-0678">Repressor</keyword>
<keyword evidence="12" id="KW-0597">Phosphoprotein</keyword>
<dbReference type="Pfam" id="PF20920">
    <property type="entry name" value="DAXX_hist_bd"/>
    <property type="match status" value="1"/>
</dbReference>
<keyword evidence="13" id="KW-0053">Apoptosis</keyword>
<dbReference type="GO" id="GO:0005730">
    <property type="term" value="C:nucleolus"/>
    <property type="evidence" value="ECO:0007669"/>
    <property type="project" value="UniProtKB-SubCell"/>
</dbReference>
<evidence type="ECO:0000256" key="8">
    <source>
        <dbReference type="ARBA" id="ARBA00022454"/>
    </source>
</evidence>
<feature type="region of interest" description="Disordered" evidence="23">
    <location>
        <begin position="118"/>
        <end position="172"/>
    </location>
</feature>
<feature type="domain" description="Daxx N-terminal Rassf1C-interacting" evidence="24">
    <location>
        <begin position="29"/>
        <end position="123"/>
    </location>
</feature>
<evidence type="ECO:0000256" key="13">
    <source>
        <dbReference type="ARBA" id="ARBA00022703"/>
    </source>
</evidence>
<keyword evidence="21" id="KW-0137">Centromere</keyword>
<evidence type="ECO:0000256" key="19">
    <source>
        <dbReference type="ARBA" id="ARBA00023186"/>
    </source>
</evidence>
<organism evidence="26 27">
    <name type="scientific">Coptotermes formosanus</name>
    <name type="common">Formosan subterranean termite</name>
    <dbReference type="NCBI Taxonomy" id="36987"/>
    <lineage>
        <taxon>Eukaryota</taxon>
        <taxon>Metazoa</taxon>
        <taxon>Ecdysozoa</taxon>
        <taxon>Arthropoda</taxon>
        <taxon>Hexapoda</taxon>
        <taxon>Insecta</taxon>
        <taxon>Pterygota</taxon>
        <taxon>Neoptera</taxon>
        <taxon>Polyneoptera</taxon>
        <taxon>Dictyoptera</taxon>
        <taxon>Blattodea</taxon>
        <taxon>Blattoidea</taxon>
        <taxon>Termitoidae</taxon>
        <taxon>Rhinotermitidae</taxon>
        <taxon>Coptotermes</taxon>
    </lineage>
</organism>
<dbReference type="InParanoid" id="A0A6L2PPS1"/>
<evidence type="ECO:0000256" key="16">
    <source>
        <dbReference type="ARBA" id="ARBA00023015"/>
    </source>
</evidence>
<keyword evidence="27" id="KW-1185">Reference proteome</keyword>
<feature type="region of interest" description="Disordered" evidence="23">
    <location>
        <begin position="371"/>
        <end position="419"/>
    </location>
</feature>
<evidence type="ECO:0000259" key="25">
    <source>
        <dbReference type="Pfam" id="PF20920"/>
    </source>
</evidence>
<name>A0A6L2PPS1_COPFO</name>
<evidence type="ECO:0000256" key="4">
    <source>
        <dbReference type="ARBA" id="ARBA00004604"/>
    </source>
</evidence>
<evidence type="ECO:0000256" key="12">
    <source>
        <dbReference type="ARBA" id="ARBA00022553"/>
    </source>
</evidence>
<dbReference type="GO" id="GO:0003714">
    <property type="term" value="F:transcription corepressor activity"/>
    <property type="evidence" value="ECO:0007669"/>
    <property type="project" value="TreeGrafter"/>
</dbReference>
<comment type="similarity">
    <text evidence="6">Belongs to the DAXX family.</text>
</comment>
<evidence type="ECO:0000256" key="14">
    <source>
        <dbReference type="ARBA" id="ARBA00022843"/>
    </source>
</evidence>
<evidence type="ECO:0000256" key="6">
    <source>
        <dbReference type="ARBA" id="ARBA00008592"/>
    </source>
</evidence>
<evidence type="ECO:0000256" key="9">
    <source>
        <dbReference type="ARBA" id="ARBA00022490"/>
    </source>
</evidence>
<feature type="compositionally biased region" description="Basic residues" evidence="23">
    <location>
        <begin position="118"/>
        <end position="129"/>
    </location>
</feature>
<dbReference type="AlphaFoldDB" id="A0A6L2PPS1"/>
<keyword evidence="11" id="KW-1017">Isopeptide bond</keyword>
<reference evidence="27" key="1">
    <citation type="submission" date="2020-01" db="EMBL/GenBank/DDBJ databases">
        <title>Draft genome sequence of the Termite Coptotermes fromosanus.</title>
        <authorList>
            <person name="Itakura S."/>
            <person name="Yosikawa Y."/>
            <person name="Umezawa K."/>
        </authorList>
    </citation>
    <scope>NUCLEOTIDE SEQUENCE [LARGE SCALE GENOMIC DNA]</scope>
</reference>
<evidence type="ECO:0000256" key="11">
    <source>
        <dbReference type="ARBA" id="ARBA00022499"/>
    </source>
</evidence>
<feature type="domain" description="Daxx histone-binding" evidence="25">
    <location>
        <begin position="287"/>
        <end position="364"/>
    </location>
</feature>
<dbReference type="GO" id="GO:0000775">
    <property type="term" value="C:chromosome, centromeric region"/>
    <property type="evidence" value="ECO:0007669"/>
    <property type="project" value="UniProtKB-SubCell"/>
</dbReference>
<dbReference type="GO" id="GO:0042393">
    <property type="term" value="F:histone binding"/>
    <property type="evidence" value="ECO:0007669"/>
    <property type="project" value="InterPro"/>
</dbReference>
<evidence type="ECO:0000256" key="23">
    <source>
        <dbReference type="SAM" id="MobiDB-lite"/>
    </source>
</evidence>
<evidence type="ECO:0000256" key="3">
    <source>
        <dbReference type="ARBA" id="ARBA00004584"/>
    </source>
</evidence>
<evidence type="ECO:0000256" key="21">
    <source>
        <dbReference type="ARBA" id="ARBA00023328"/>
    </source>
</evidence>
<evidence type="ECO:0000256" key="5">
    <source>
        <dbReference type="ARBA" id="ARBA00004642"/>
    </source>
</evidence>
<comment type="subcellular location">
    <subcellularLocation>
        <location evidence="3">Chromosome</location>
        <location evidence="3">Centromere</location>
    </subcellularLocation>
    <subcellularLocation>
        <location evidence="2">Cytoplasm</location>
    </subcellularLocation>
    <subcellularLocation>
        <location evidence="1">Nucleus</location>
        <location evidence="1">PML body</location>
    </subcellularLocation>
    <subcellularLocation>
        <location evidence="4">Nucleus</location>
        <location evidence="4">Nucleolus</location>
    </subcellularLocation>
    <subcellularLocation>
        <location evidence="5">Nucleus</location>
        <location evidence="5">Nucleoplasm</location>
    </subcellularLocation>
</comment>
<dbReference type="GO" id="GO:0003713">
    <property type="term" value="F:transcription coactivator activity"/>
    <property type="evidence" value="ECO:0007669"/>
    <property type="project" value="TreeGrafter"/>
</dbReference>
<feature type="compositionally biased region" description="Basic and acidic residues" evidence="23">
    <location>
        <begin position="152"/>
        <end position="166"/>
    </location>
</feature>